<dbReference type="HOGENOM" id="CLU_3048699_0_0_9"/>
<keyword evidence="3" id="KW-1185">Reference proteome</keyword>
<dbReference type="KEGG" id="sap:Sulac_0585"/>
<proteinExistence type="predicted"/>
<dbReference type="Proteomes" id="UP000005439">
    <property type="component" value="Chromosome"/>
</dbReference>
<gene>
    <name evidence="2" type="ordered locus">Sulac_0585</name>
</gene>
<protein>
    <submittedName>
        <fullName evidence="2">Uncharacterized protein</fullName>
    </submittedName>
</protein>
<name>G8TZE5_SULAD</name>
<keyword evidence="1" id="KW-1133">Transmembrane helix</keyword>
<feature type="transmembrane region" description="Helical" evidence="1">
    <location>
        <begin position="29"/>
        <end position="48"/>
    </location>
</feature>
<keyword evidence="1" id="KW-0812">Transmembrane</keyword>
<evidence type="ECO:0000313" key="2">
    <source>
        <dbReference type="EMBL" id="AEW04114.1"/>
    </source>
</evidence>
<dbReference type="EMBL" id="CP003179">
    <property type="protein sequence ID" value="AEW04114.1"/>
    <property type="molecule type" value="Genomic_DNA"/>
</dbReference>
<keyword evidence="1" id="KW-0472">Membrane</keyword>
<evidence type="ECO:0000256" key="1">
    <source>
        <dbReference type="SAM" id="Phobius"/>
    </source>
</evidence>
<accession>G8TZE5</accession>
<dbReference type="STRING" id="679936.Sulac_0585"/>
<reference evidence="2 3" key="2">
    <citation type="journal article" date="2012" name="Stand. Genomic Sci.">
        <title>Complete genome sequence of the moderately thermophilic mineral-sulfide-oxidizing firmicute Sulfobacillus acidophilus type strain (NAL(T)).</title>
        <authorList>
            <person name="Anderson I."/>
            <person name="Chertkov O."/>
            <person name="Chen A."/>
            <person name="Saunders E."/>
            <person name="Lapidus A."/>
            <person name="Nolan M."/>
            <person name="Lucas S."/>
            <person name="Hammon N."/>
            <person name="Deshpande S."/>
            <person name="Cheng J.F."/>
            <person name="Han C."/>
            <person name="Tapia R."/>
            <person name="Goodwin L.A."/>
            <person name="Pitluck S."/>
            <person name="Liolios K."/>
            <person name="Pagani I."/>
            <person name="Ivanova N."/>
            <person name="Mikhailova N."/>
            <person name="Pati A."/>
            <person name="Palaniappan K."/>
            <person name="Land M."/>
            <person name="Pan C."/>
            <person name="Rohde M."/>
            <person name="Pukall R."/>
            <person name="Goker M."/>
            <person name="Detter J.C."/>
            <person name="Woyke T."/>
            <person name="Bristow J."/>
            <person name="Eisen J.A."/>
            <person name="Markowitz V."/>
            <person name="Hugenholtz P."/>
            <person name="Kyrpides N.C."/>
            <person name="Klenk H.P."/>
            <person name="Mavromatis K."/>
        </authorList>
    </citation>
    <scope>NUCLEOTIDE SEQUENCE [LARGE SCALE GENOMIC DNA]</scope>
    <source>
        <strain evidence="3">ATCC 700253 / DSM 10332 / NAL</strain>
    </source>
</reference>
<dbReference type="AlphaFoldDB" id="G8TZE5"/>
<organism evidence="2 3">
    <name type="scientific">Sulfobacillus acidophilus (strain ATCC 700253 / DSM 10332 / NAL)</name>
    <dbReference type="NCBI Taxonomy" id="679936"/>
    <lineage>
        <taxon>Bacteria</taxon>
        <taxon>Bacillati</taxon>
        <taxon>Bacillota</taxon>
        <taxon>Clostridia</taxon>
        <taxon>Eubacteriales</taxon>
        <taxon>Clostridiales Family XVII. Incertae Sedis</taxon>
        <taxon>Sulfobacillus</taxon>
    </lineage>
</organism>
<feature type="transmembrane region" description="Helical" evidence="1">
    <location>
        <begin position="7"/>
        <end position="23"/>
    </location>
</feature>
<sequence>MQLLAKIVLVIGMVIFIIGRFMGHRESTVQMAGVVIIFVGAGLAMYSVRKGRGG</sequence>
<reference evidence="3" key="1">
    <citation type="submission" date="2011-12" db="EMBL/GenBank/DDBJ databases">
        <title>The complete genome of chromosome of Sulfobacillus acidophilus DSM 10332.</title>
        <authorList>
            <person name="Lucas S."/>
            <person name="Han J."/>
            <person name="Lapidus A."/>
            <person name="Bruce D."/>
            <person name="Goodwin L."/>
            <person name="Pitluck S."/>
            <person name="Peters L."/>
            <person name="Kyrpides N."/>
            <person name="Mavromatis K."/>
            <person name="Ivanova N."/>
            <person name="Mikhailova N."/>
            <person name="Chertkov O."/>
            <person name="Saunders E."/>
            <person name="Detter J.C."/>
            <person name="Tapia R."/>
            <person name="Han C."/>
            <person name="Land M."/>
            <person name="Hauser L."/>
            <person name="Markowitz V."/>
            <person name="Cheng J.-F."/>
            <person name="Hugenholtz P."/>
            <person name="Woyke T."/>
            <person name="Wu D."/>
            <person name="Pukall R."/>
            <person name="Gehrich-Schroeter G."/>
            <person name="Schneider S."/>
            <person name="Klenk H.-P."/>
            <person name="Eisen J.A."/>
        </authorList>
    </citation>
    <scope>NUCLEOTIDE SEQUENCE [LARGE SCALE GENOMIC DNA]</scope>
    <source>
        <strain evidence="3">ATCC 700253 / DSM 10332 / NAL</strain>
    </source>
</reference>
<evidence type="ECO:0000313" key="3">
    <source>
        <dbReference type="Proteomes" id="UP000005439"/>
    </source>
</evidence>